<feature type="region of interest" description="Disordered" evidence="1">
    <location>
        <begin position="1"/>
        <end position="21"/>
    </location>
</feature>
<evidence type="ECO:0000313" key="2">
    <source>
        <dbReference type="EMBL" id="CAA9227762.1"/>
    </source>
</evidence>
<name>A0A6J4HLJ1_9ACTN</name>
<dbReference type="EMBL" id="CADCTI010000086">
    <property type="protein sequence ID" value="CAA9227762.1"/>
    <property type="molecule type" value="Genomic_DNA"/>
</dbReference>
<accession>A0A6J4HLJ1</accession>
<feature type="non-terminal residue" evidence="2">
    <location>
        <position position="45"/>
    </location>
</feature>
<reference evidence="2" key="1">
    <citation type="submission" date="2020-02" db="EMBL/GenBank/DDBJ databases">
        <authorList>
            <person name="Meier V. D."/>
        </authorList>
    </citation>
    <scope>NUCLEOTIDE SEQUENCE</scope>
    <source>
        <strain evidence="2">AVDCRST_MAG57</strain>
    </source>
</reference>
<proteinExistence type="predicted"/>
<organism evidence="2">
    <name type="scientific">uncultured Blastococcus sp</name>
    <dbReference type="NCBI Taxonomy" id="217144"/>
    <lineage>
        <taxon>Bacteria</taxon>
        <taxon>Bacillati</taxon>
        <taxon>Actinomycetota</taxon>
        <taxon>Actinomycetes</taxon>
        <taxon>Geodermatophilales</taxon>
        <taxon>Geodermatophilaceae</taxon>
        <taxon>Blastococcus</taxon>
        <taxon>environmental samples</taxon>
    </lineage>
</organism>
<feature type="non-terminal residue" evidence="2">
    <location>
        <position position="1"/>
    </location>
</feature>
<protein>
    <submittedName>
        <fullName evidence="2">Uncharacterized protein</fullName>
    </submittedName>
</protein>
<sequence length="45" mass="4813">AADRAHHAGPQSSQPGHDVHGRALRLQVGHAERRQLRDQLGGLGV</sequence>
<evidence type="ECO:0000256" key="1">
    <source>
        <dbReference type="SAM" id="MobiDB-lite"/>
    </source>
</evidence>
<gene>
    <name evidence="2" type="ORF">AVDCRST_MAG57-923</name>
</gene>
<dbReference type="AlphaFoldDB" id="A0A6J4HLJ1"/>